<keyword evidence="1" id="KW-0413">Isomerase</keyword>
<dbReference type="Gene3D" id="3.40.30.10">
    <property type="entry name" value="Glutaredoxin"/>
    <property type="match status" value="1"/>
</dbReference>
<reference evidence="1 2" key="1">
    <citation type="submission" date="2021-03" db="EMBL/GenBank/DDBJ databases">
        <title>Sequencing the genomes of 1000 actinobacteria strains.</title>
        <authorList>
            <person name="Klenk H.-P."/>
        </authorList>
    </citation>
    <scope>NUCLEOTIDE SEQUENCE [LARGE SCALE GENOMIC DNA]</scope>
    <source>
        <strain evidence="1 2">DSM 15797</strain>
    </source>
</reference>
<dbReference type="Proteomes" id="UP001296993">
    <property type="component" value="Unassembled WGS sequence"/>
</dbReference>
<gene>
    <name evidence="1" type="ORF">JOF47_003274</name>
</gene>
<evidence type="ECO:0000313" key="1">
    <source>
        <dbReference type="EMBL" id="MBP2387763.1"/>
    </source>
</evidence>
<comment type="caution">
    <text evidence="1">The sequence shown here is derived from an EMBL/GenBank/DDBJ whole genome shotgun (WGS) entry which is preliminary data.</text>
</comment>
<evidence type="ECO:0000313" key="2">
    <source>
        <dbReference type="Proteomes" id="UP001296993"/>
    </source>
</evidence>
<keyword evidence="2" id="KW-1185">Reference proteome</keyword>
<dbReference type="Pfam" id="PF22234">
    <property type="entry name" value="Rv2466c-like"/>
    <property type="match status" value="1"/>
</dbReference>
<dbReference type="RefSeq" id="WP_342592816.1">
    <property type="nucleotide sequence ID" value="NZ_BAAAJY010000001.1"/>
</dbReference>
<dbReference type="InterPro" id="IPR053977">
    <property type="entry name" value="Rv2466c-like"/>
</dbReference>
<organism evidence="1 2">
    <name type="scientific">Paeniglutamicibacter kerguelensis</name>
    <dbReference type="NCBI Taxonomy" id="254788"/>
    <lineage>
        <taxon>Bacteria</taxon>
        <taxon>Bacillati</taxon>
        <taxon>Actinomycetota</taxon>
        <taxon>Actinomycetes</taxon>
        <taxon>Micrococcales</taxon>
        <taxon>Micrococcaceae</taxon>
        <taxon>Paeniglutamicibacter</taxon>
    </lineage>
</organism>
<accession>A0ABS4XH14</accession>
<dbReference type="SUPFAM" id="SSF52833">
    <property type="entry name" value="Thioredoxin-like"/>
    <property type="match status" value="1"/>
</dbReference>
<proteinExistence type="predicted"/>
<dbReference type="EMBL" id="JAGIOF010000001">
    <property type="protein sequence ID" value="MBP2387763.1"/>
    <property type="molecule type" value="Genomic_DNA"/>
</dbReference>
<dbReference type="GO" id="GO:0016853">
    <property type="term" value="F:isomerase activity"/>
    <property type="evidence" value="ECO:0007669"/>
    <property type="project" value="UniProtKB-KW"/>
</dbReference>
<name>A0ABS4XH14_9MICC</name>
<sequence length="208" mass="22625">MSTSTVPTTEKADFWFDPICPFAWATSRWIGEVENVRNISVDWHVMSLSVLNENRENLPEDYLTMLAQSWGPVRVITAAAASHGAQVIKPLYDAMGTDIHVNGNKDLALVVTNALAEVGLPAELAGAATTDTYDAALRASHSDGINRVGQDVGTPIVAVNGNAFFGPVITRIPRGEEAGKLWDATVMLAGFPHFFEIKRTRTEDPQFD</sequence>
<protein>
    <submittedName>
        <fullName evidence="1">2-hydroxychromene-2-carboxylate isomerase</fullName>
    </submittedName>
</protein>
<dbReference type="InterPro" id="IPR036249">
    <property type="entry name" value="Thioredoxin-like_sf"/>
</dbReference>